<feature type="region of interest" description="Disordered" evidence="3">
    <location>
        <begin position="1"/>
        <end position="36"/>
    </location>
</feature>
<reference evidence="5" key="2">
    <citation type="journal article" date="2024" name="Plant">
        <title>Genomic evolution and insights into agronomic trait innovations of Sesamum species.</title>
        <authorList>
            <person name="Miao H."/>
            <person name="Wang L."/>
            <person name="Qu L."/>
            <person name="Liu H."/>
            <person name="Sun Y."/>
            <person name="Le M."/>
            <person name="Wang Q."/>
            <person name="Wei S."/>
            <person name="Zheng Y."/>
            <person name="Lin W."/>
            <person name="Duan Y."/>
            <person name="Cao H."/>
            <person name="Xiong S."/>
            <person name="Wang X."/>
            <person name="Wei L."/>
            <person name="Li C."/>
            <person name="Ma Q."/>
            <person name="Ju M."/>
            <person name="Zhao R."/>
            <person name="Li G."/>
            <person name="Mu C."/>
            <person name="Tian Q."/>
            <person name="Mei H."/>
            <person name="Zhang T."/>
            <person name="Gao T."/>
            <person name="Zhang H."/>
        </authorList>
    </citation>
    <scope>NUCLEOTIDE SEQUENCE</scope>
    <source>
        <strain evidence="5">KEN8</strain>
    </source>
</reference>
<evidence type="ECO:0000256" key="2">
    <source>
        <dbReference type="ARBA" id="ARBA00023315"/>
    </source>
</evidence>
<comment type="caution">
    <text evidence="5">The sequence shown here is derived from an EMBL/GenBank/DDBJ whole genome shotgun (WGS) entry which is preliminary data.</text>
</comment>
<evidence type="ECO:0000313" key="5">
    <source>
        <dbReference type="EMBL" id="KAL0396869.1"/>
    </source>
</evidence>
<gene>
    <name evidence="5" type="ORF">Scaly_0135300</name>
</gene>
<evidence type="ECO:0000256" key="1">
    <source>
        <dbReference type="ARBA" id="ARBA00022679"/>
    </source>
</evidence>
<organism evidence="5">
    <name type="scientific">Sesamum calycinum</name>
    <dbReference type="NCBI Taxonomy" id="2727403"/>
    <lineage>
        <taxon>Eukaryota</taxon>
        <taxon>Viridiplantae</taxon>
        <taxon>Streptophyta</taxon>
        <taxon>Embryophyta</taxon>
        <taxon>Tracheophyta</taxon>
        <taxon>Spermatophyta</taxon>
        <taxon>Magnoliopsida</taxon>
        <taxon>eudicotyledons</taxon>
        <taxon>Gunneridae</taxon>
        <taxon>Pentapetalae</taxon>
        <taxon>asterids</taxon>
        <taxon>lamiids</taxon>
        <taxon>Lamiales</taxon>
        <taxon>Pedaliaceae</taxon>
        <taxon>Sesamum</taxon>
    </lineage>
</organism>
<dbReference type="CDD" id="cd04301">
    <property type="entry name" value="NAT_SF"/>
    <property type="match status" value="1"/>
</dbReference>
<dbReference type="Pfam" id="PF00583">
    <property type="entry name" value="Acetyltransf_1"/>
    <property type="match status" value="1"/>
</dbReference>
<dbReference type="AlphaFoldDB" id="A0AAW2SXB7"/>
<dbReference type="EMBL" id="JACGWM010000001">
    <property type="protein sequence ID" value="KAL0396869.1"/>
    <property type="molecule type" value="Genomic_DNA"/>
</dbReference>
<dbReference type="PANTHER" id="PTHR43626:SF1">
    <property type="entry name" value="GCN5-RELATED N-ACETYLTRANSFERASE 1, CHLOROPLASTIC"/>
    <property type="match status" value="1"/>
</dbReference>
<dbReference type="Gene3D" id="3.40.630.30">
    <property type="match status" value="1"/>
</dbReference>
<evidence type="ECO:0000256" key="3">
    <source>
        <dbReference type="SAM" id="MobiDB-lite"/>
    </source>
</evidence>
<feature type="domain" description="N-acetyltransferase" evidence="4">
    <location>
        <begin position="227"/>
        <end position="363"/>
    </location>
</feature>
<feature type="compositionally biased region" description="Basic and acidic residues" evidence="3">
    <location>
        <begin position="12"/>
        <end position="26"/>
    </location>
</feature>
<keyword evidence="1" id="KW-0808">Transferase</keyword>
<dbReference type="SUPFAM" id="SSF55729">
    <property type="entry name" value="Acyl-CoA N-acyltransferases (Nat)"/>
    <property type="match status" value="1"/>
</dbReference>
<proteinExistence type="predicted"/>
<feature type="compositionally biased region" description="Polar residues" evidence="3">
    <location>
        <begin position="70"/>
        <end position="82"/>
    </location>
</feature>
<dbReference type="GO" id="GO:0008080">
    <property type="term" value="F:N-acetyltransferase activity"/>
    <property type="evidence" value="ECO:0007669"/>
    <property type="project" value="InterPro"/>
</dbReference>
<dbReference type="InterPro" id="IPR045039">
    <property type="entry name" value="NSI-like"/>
</dbReference>
<dbReference type="InterPro" id="IPR000182">
    <property type="entry name" value="GNAT_dom"/>
</dbReference>
<feature type="region of interest" description="Disordered" evidence="3">
    <location>
        <begin position="53"/>
        <end position="212"/>
    </location>
</feature>
<dbReference type="PROSITE" id="PS51186">
    <property type="entry name" value="GNAT"/>
    <property type="match status" value="1"/>
</dbReference>
<dbReference type="InterPro" id="IPR016181">
    <property type="entry name" value="Acyl_CoA_acyltransferase"/>
</dbReference>
<feature type="compositionally biased region" description="Basic and acidic residues" evidence="3">
    <location>
        <begin position="162"/>
        <end position="191"/>
    </location>
</feature>
<protein>
    <submittedName>
        <fullName evidence="5">Serotonin N-acetyltransferase 2, chloroplastic</fullName>
    </submittedName>
</protein>
<evidence type="ECO:0000259" key="4">
    <source>
        <dbReference type="PROSITE" id="PS51186"/>
    </source>
</evidence>
<accession>A0AAW2SXB7</accession>
<dbReference type="GO" id="GO:0005737">
    <property type="term" value="C:cytoplasm"/>
    <property type="evidence" value="ECO:0007669"/>
    <property type="project" value="UniProtKB-ARBA"/>
</dbReference>
<feature type="compositionally biased region" description="Acidic residues" evidence="3">
    <location>
        <begin position="87"/>
        <end position="127"/>
    </location>
</feature>
<dbReference type="FunFam" id="3.40.630.30:FF:000059">
    <property type="entry name" value="Putative acetyltransferase NSI"/>
    <property type="match status" value="1"/>
</dbReference>
<dbReference type="PANTHER" id="PTHR43626">
    <property type="entry name" value="ACYL-COA N-ACYLTRANSFERASE"/>
    <property type="match status" value="1"/>
</dbReference>
<keyword evidence="2" id="KW-0012">Acyltransferase</keyword>
<name>A0AAW2SXB7_9LAMI</name>
<feature type="compositionally biased region" description="Basic residues" evidence="3">
    <location>
        <begin position="192"/>
        <end position="205"/>
    </location>
</feature>
<reference evidence="5" key="1">
    <citation type="submission" date="2020-06" db="EMBL/GenBank/DDBJ databases">
        <authorList>
            <person name="Li T."/>
            <person name="Hu X."/>
            <person name="Zhang T."/>
            <person name="Song X."/>
            <person name="Zhang H."/>
            <person name="Dai N."/>
            <person name="Sheng W."/>
            <person name="Hou X."/>
            <person name="Wei L."/>
        </authorList>
    </citation>
    <scope>NUCLEOTIDE SEQUENCE</scope>
    <source>
        <strain evidence="5">KEN8</strain>
        <tissue evidence="5">Leaf</tissue>
    </source>
</reference>
<sequence length="401" mass="44680">MEPKPKMSQCGNEKRERQFNRQEECRGSPLSKSKQIISQGMKTLVGNIARYHQGNCSIKPPPIPFGGTEECSSNESGWTTYIASPDHEDDHDDEDENDDDDDDEDHGVDEEEGDEQDVDDVDSDDSMASDASSGPSHQYGHAGCHAWSKNDRKLRDGKKKQQQQEEKGKKQHDEPKRSAKDKSGHKADHSAGRSRIRKHIHHHRNAAVSATASFSVSDESLSSRGFTFHRTIDNLNLDHLNSVFAAVGFPRRDPDKIRVALEHTDALLWIEYEKTKRPVAFARATGDGVFNAIIWDVVVDPTFQGIGLGKAVMERLVTELLEKGINNIALYSEPRVLGFYRPLGFVADPDGIRGMIASPWQLAECALSNSMHSGGEEKKNLIEVAAANEHVPFQPAKYDQE</sequence>